<keyword evidence="2" id="KW-1133">Transmembrane helix</keyword>
<organism evidence="3">
    <name type="scientific">Magallana gigas</name>
    <name type="common">Pacific oyster</name>
    <name type="synonym">Crassostrea gigas</name>
    <dbReference type="NCBI Taxonomy" id="29159"/>
    <lineage>
        <taxon>Eukaryota</taxon>
        <taxon>Metazoa</taxon>
        <taxon>Spiralia</taxon>
        <taxon>Lophotrochozoa</taxon>
        <taxon>Mollusca</taxon>
        <taxon>Bivalvia</taxon>
        <taxon>Autobranchia</taxon>
        <taxon>Pteriomorphia</taxon>
        <taxon>Ostreida</taxon>
        <taxon>Ostreoidea</taxon>
        <taxon>Ostreidae</taxon>
        <taxon>Magallana</taxon>
    </lineage>
</organism>
<proteinExistence type="predicted"/>
<feature type="transmembrane region" description="Helical" evidence="2">
    <location>
        <begin position="12"/>
        <end position="32"/>
    </location>
</feature>
<dbReference type="InParanoid" id="K1PJW6"/>
<feature type="compositionally biased region" description="Basic and acidic residues" evidence="1">
    <location>
        <begin position="83"/>
        <end position="92"/>
    </location>
</feature>
<evidence type="ECO:0000256" key="2">
    <source>
        <dbReference type="SAM" id="Phobius"/>
    </source>
</evidence>
<name>K1PJW6_MAGGI</name>
<gene>
    <name evidence="3" type="ORF">CGI_10003067</name>
</gene>
<dbReference type="HOGENOM" id="CLU_2225739_0_0_1"/>
<accession>K1PJW6</accession>
<dbReference type="EMBL" id="JH818822">
    <property type="protein sequence ID" value="EKC21923.1"/>
    <property type="molecule type" value="Genomic_DNA"/>
</dbReference>
<evidence type="ECO:0000256" key="1">
    <source>
        <dbReference type="SAM" id="MobiDB-lite"/>
    </source>
</evidence>
<reference evidence="3" key="1">
    <citation type="journal article" date="2012" name="Nature">
        <title>The oyster genome reveals stress adaptation and complexity of shell formation.</title>
        <authorList>
            <person name="Zhang G."/>
            <person name="Fang X."/>
            <person name="Guo X."/>
            <person name="Li L."/>
            <person name="Luo R."/>
            <person name="Xu F."/>
            <person name="Yang P."/>
            <person name="Zhang L."/>
            <person name="Wang X."/>
            <person name="Qi H."/>
            <person name="Xiong Z."/>
            <person name="Que H."/>
            <person name="Xie Y."/>
            <person name="Holland P.W."/>
            <person name="Paps J."/>
            <person name="Zhu Y."/>
            <person name="Wu F."/>
            <person name="Chen Y."/>
            <person name="Wang J."/>
            <person name="Peng C."/>
            <person name="Meng J."/>
            <person name="Yang L."/>
            <person name="Liu J."/>
            <person name="Wen B."/>
            <person name="Zhang N."/>
            <person name="Huang Z."/>
            <person name="Zhu Q."/>
            <person name="Feng Y."/>
            <person name="Mount A."/>
            <person name="Hedgecock D."/>
            <person name="Xu Z."/>
            <person name="Liu Y."/>
            <person name="Domazet-Loso T."/>
            <person name="Du Y."/>
            <person name="Sun X."/>
            <person name="Zhang S."/>
            <person name="Liu B."/>
            <person name="Cheng P."/>
            <person name="Jiang X."/>
            <person name="Li J."/>
            <person name="Fan D."/>
            <person name="Wang W."/>
            <person name="Fu W."/>
            <person name="Wang T."/>
            <person name="Wang B."/>
            <person name="Zhang J."/>
            <person name="Peng Z."/>
            <person name="Li Y."/>
            <person name="Li N."/>
            <person name="Wang J."/>
            <person name="Chen M."/>
            <person name="He Y."/>
            <person name="Tan F."/>
            <person name="Song X."/>
            <person name="Zheng Q."/>
            <person name="Huang R."/>
            <person name="Yang H."/>
            <person name="Du X."/>
            <person name="Chen L."/>
            <person name="Yang M."/>
            <person name="Gaffney P.M."/>
            <person name="Wang S."/>
            <person name="Luo L."/>
            <person name="She Z."/>
            <person name="Ming Y."/>
            <person name="Huang W."/>
            <person name="Zhang S."/>
            <person name="Huang B."/>
            <person name="Zhang Y."/>
            <person name="Qu T."/>
            <person name="Ni P."/>
            <person name="Miao G."/>
            <person name="Wang J."/>
            <person name="Wang Q."/>
            <person name="Steinberg C.E."/>
            <person name="Wang H."/>
            <person name="Li N."/>
            <person name="Qian L."/>
            <person name="Zhang G."/>
            <person name="Li Y."/>
            <person name="Yang H."/>
            <person name="Liu X."/>
            <person name="Wang J."/>
            <person name="Yin Y."/>
            <person name="Wang J."/>
        </authorList>
    </citation>
    <scope>NUCLEOTIDE SEQUENCE [LARGE SCALE GENOMIC DNA]</scope>
    <source>
        <strain evidence="3">05x7-T-G4-1.051#20</strain>
    </source>
</reference>
<dbReference type="AlphaFoldDB" id="K1PJW6"/>
<sequence>MSNAFSPPRSLKVMYVFGWAVPLLSSTLYGILRGILNNESRSLSTSKRLNQTDQQTLSIRSEYDVGKNGDQCYKSLIVPTEGKDEMELKEKSTNGSLLHNGPHGET</sequence>
<feature type="region of interest" description="Disordered" evidence="1">
    <location>
        <begin position="83"/>
        <end position="106"/>
    </location>
</feature>
<keyword evidence="2" id="KW-0472">Membrane</keyword>
<protein>
    <submittedName>
        <fullName evidence="3">Uncharacterized protein</fullName>
    </submittedName>
</protein>
<keyword evidence="2" id="KW-0812">Transmembrane</keyword>
<evidence type="ECO:0000313" key="3">
    <source>
        <dbReference type="EMBL" id="EKC21923.1"/>
    </source>
</evidence>